<dbReference type="GO" id="GO:0016705">
    <property type="term" value="F:oxidoreductase activity, acting on paired donors, with incorporation or reduction of molecular oxygen"/>
    <property type="evidence" value="ECO:0007669"/>
    <property type="project" value="InterPro"/>
</dbReference>
<evidence type="ECO:0000256" key="9">
    <source>
        <dbReference type="PIRSR" id="PIRSR602401-1"/>
    </source>
</evidence>
<evidence type="ECO:0000313" key="13">
    <source>
        <dbReference type="Proteomes" id="UP000663853"/>
    </source>
</evidence>
<dbReference type="InterPro" id="IPR036396">
    <property type="entry name" value="Cyt_P450_sf"/>
</dbReference>
<comment type="caution">
    <text evidence="12">The sequence shown here is derived from an EMBL/GenBank/DDBJ whole genome shotgun (WGS) entry which is preliminary data.</text>
</comment>
<dbReference type="PRINTS" id="PR00463">
    <property type="entry name" value="EP450I"/>
</dbReference>
<dbReference type="GO" id="GO:0005506">
    <property type="term" value="F:iron ion binding"/>
    <property type="evidence" value="ECO:0007669"/>
    <property type="project" value="InterPro"/>
</dbReference>
<dbReference type="AlphaFoldDB" id="A0A8H3HGZ7"/>
<keyword evidence="5 9" id="KW-0479">Metal-binding</keyword>
<evidence type="ECO:0000256" key="11">
    <source>
        <dbReference type="SAM" id="Phobius"/>
    </source>
</evidence>
<keyword evidence="11" id="KW-0812">Transmembrane</keyword>
<dbReference type="GO" id="GO:0004497">
    <property type="term" value="F:monooxygenase activity"/>
    <property type="evidence" value="ECO:0007669"/>
    <property type="project" value="UniProtKB-KW"/>
</dbReference>
<gene>
    <name evidence="12" type="ORF">RDB_LOCUS123304</name>
</gene>
<evidence type="ECO:0000256" key="5">
    <source>
        <dbReference type="ARBA" id="ARBA00022723"/>
    </source>
</evidence>
<keyword evidence="11" id="KW-0472">Membrane</keyword>
<comment type="similarity">
    <text evidence="3 10">Belongs to the cytochrome P450 family.</text>
</comment>
<dbReference type="Gene3D" id="1.10.630.10">
    <property type="entry name" value="Cytochrome P450"/>
    <property type="match status" value="1"/>
</dbReference>
<dbReference type="Pfam" id="PF00067">
    <property type="entry name" value="p450"/>
    <property type="match status" value="1"/>
</dbReference>
<comment type="cofactor">
    <cofactor evidence="1 9">
        <name>heme</name>
        <dbReference type="ChEBI" id="CHEBI:30413"/>
    </cofactor>
</comment>
<dbReference type="PROSITE" id="PS00086">
    <property type="entry name" value="CYTOCHROME_P450"/>
    <property type="match status" value="1"/>
</dbReference>
<evidence type="ECO:0000256" key="10">
    <source>
        <dbReference type="RuleBase" id="RU000461"/>
    </source>
</evidence>
<evidence type="ECO:0008006" key="14">
    <source>
        <dbReference type="Google" id="ProtNLM"/>
    </source>
</evidence>
<evidence type="ECO:0000256" key="4">
    <source>
        <dbReference type="ARBA" id="ARBA00022617"/>
    </source>
</evidence>
<dbReference type="InterPro" id="IPR002401">
    <property type="entry name" value="Cyt_P450_E_grp-I"/>
</dbReference>
<evidence type="ECO:0000256" key="7">
    <source>
        <dbReference type="ARBA" id="ARBA00023004"/>
    </source>
</evidence>
<dbReference type="InterPro" id="IPR017972">
    <property type="entry name" value="Cyt_P450_CS"/>
</dbReference>
<keyword evidence="11" id="KW-1133">Transmembrane helix</keyword>
<dbReference type="InterPro" id="IPR050364">
    <property type="entry name" value="Cytochrome_P450_fung"/>
</dbReference>
<accession>A0A8H3HGZ7</accession>
<dbReference type="InterPro" id="IPR001128">
    <property type="entry name" value="Cyt_P450"/>
</dbReference>
<dbReference type="CDD" id="cd11065">
    <property type="entry name" value="CYP64-like"/>
    <property type="match status" value="1"/>
</dbReference>
<evidence type="ECO:0000256" key="6">
    <source>
        <dbReference type="ARBA" id="ARBA00023002"/>
    </source>
</evidence>
<evidence type="ECO:0000256" key="1">
    <source>
        <dbReference type="ARBA" id="ARBA00001971"/>
    </source>
</evidence>
<evidence type="ECO:0000256" key="2">
    <source>
        <dbReference type="ARBA" id="ARBA00005179"/>
    </source>
</evidence>
<reference evidence="12" key="1">
    <citation type="submission" date="2021-01" db="EMBL/GenBank/DDBJ databases">
        <authorList>
            <person name="Kaushik A."/>
        </authorList>
    </citation>
    <scope>NUCLEOTIDE SEQUENCE</scope>
    <source>
        <strain evidence="12">AG6-10EEA</strain>
    </source>
</reference>
<name>A0A8H3HGZ7_9AGAM</name>
<proteinExistence type="inferred from homology"/>
<dbReference type="SUPFAM" id="SSF48264">
    <property type="entry name" value="Cytochrome P450"/>
    <property type="match status" value="1"/>
</dbReference>
<evidence type="ECO:0000256" key="8">
    <source>
        <dbReference type="ARBA" id="ARBA00023033"/>
    </source>
</evidence>
<keyword evidence="7 9" id="KW-0408">Iron</keyword>
<dbReference type="EMBL" id="CAJMXA010003629">
    <property type="protein sequence ID" value="CAE6508231.1"/>
    <property type="molecule type" value="Genomic_DNA"/>
</dbReference>
<feature type="binding site" description="axial binding residue" evidence="9">
    <location>
        <position position="448"/>
    </location>
    <ligand>
        <name>heme</name>
        <dbReference type="ChEBI" id="CHEBI:30413"/>
    </ligand>
    <ligandPart>
        <name>Fe</name>
        <dbReference type="ChEBI" id="CHEBI:18248"/>
    </ligandPart>
</feature>
<comment type="pathway">
    <text evidence="2">Secondary metabolite biosynthesis.</text>
</comment>
<dbReference type="GO" id="GO:0020037">
    <property type="term" value="F:heme binding"/>
    <property type="evidence" value="ECO:0007669"/>
    <property type="project" value="InterPro"/>
</dbReference>
<sequence>MTRPPTQYPLTATNLPLAALTVVLASWALYAPPRRTQKLPLPPGPKPDPLIGHLRVLPTSDEHRVYARWGKELDSDIISITVLGQIIVVLNSASAANEFLEQRSAISSSRAQLPMISDPDLVDWSKITGLLPYGERWRSQRRMTHRVLHKSASMQFWPLVVKEARLALQRISTDPDNFIREIRRMTASTLLLAVYGYEVTSAHDPLIEVVENALDHLCDAGVPGNFFVNTMPWLRYIPGWFPGTEWKQTVSAWRKERDEMVDIPFNWTKRQIASGTAPHSILRSLLAELENNPNIGHDYGEEEDRIKWVTGTLFGGNWSRYASMLIFILAMTLNQHVLFKAQAEVDEVIGQDRLPEMSDRESLPYVECVMREVLRWHPVTPLAIPHACTEDQEYRGYRIPKGATVIGNVWAIGHDESVYPQPEKFNPDRFLDPQVPKPPTFGFGRRSCPGVHLAESTLFITMTTLLALFNIRPIKDEKGNEILPEINMKSNALVSYPADFKCSITPRSEKAARILRQSVE</sequence>
<protein>
    <recommendedName>
        <fullName evidence="14">O-methylsterigmatocystin oxidoreductase</fullName>
    </recommendedName>
</protein>
<keyword evidence="4 9" id="KW-0349">Heme</keyword>
<evidence type="ECO:0000256" key="3">
    <source>
        <dbReference type="ARBA" id="ARBA00010617"/>
    </source>
</evidence>
<keyword evidence="6 10" id="KW-0560">Oxidoreductase</keyword>
<dbReference type="PANTHER" id="PTHR46300">
    <property type="entry name" value="P450, PUTATIVE (EUROFUNG)-RELATED-RELATED"/>
    <property type="match status" value="1"/>
</dbReference>
<evidence type="ECO:0000313" key="12">
    <source>
        <dbReference type="EMBL" id="CAE6508231.1"/>
    </source>
</evidence>
<dbReference type="Proteomes" id="UP000663853">
    <property type="component" value="Unassembled WGS sequence"/>
</dbReference>
<dbReference type="PANTHER" id="PTHR46300:SF7">
    <property type="entry name" value="P450, PUTATIVE (EUROFUNG)-RELATED"/>
    <property type="match status" value="1"/>
</dbReference>
<organism evidence="12 13">
    <name type="scientific">Rhizoctonia solani</name>
    <dbReference type="NCBI Taxonomy" id="456999"/>
    <lineage>
        <taxon>Eukaryota</taxon>
        <taxon>Fungi</taxon>
        <taxon>Dikarya</taxon>
        <taxon>Basidiomycota</taxon>
        <taxon>Agaricomycotina</taxon>
        <taxon>Agaricomycetes</taxon>
        <taxon>Cantharellales</taxon>
        <taxon>Ceratobasidiaceae</taxon>
        <taxon>Rhizoctonia</taxon>
    </lineage>
</organism>
<feature type="transmembrane region" description="Helical" evidence="11">
    <location>
        <begin position="12"/>
        <end position="30"/>
    </location>
</feature>
<keyword evidence="8 10" id="KW-0503">Monooxygenase</keyword>